<dbReference type="FunFam" id="2.60.40.10:FF:001114">
    <property type="entry name" value="Chitinase A1"/>
    <property type="match status" value="1"/>
</dbReference>
<evidence type="ECO:0000256" key="2">
    <source>
        <dbReference type="ARBA" id="ARBA00022729"/>
    </source>
</evidence>
<evidence type="ECO:0000256" key="5">
    <source>
        <dbReference type="ARBA" id="ARBA00023277"/>
    </source>
</evidence>
<dbReference type="InterPro" id="IPR013783">
    <property type="entry name" value="Ig-like_fold"/>
</dbReference>
<reference evidence="13" key="1">
    <citation type="journal article" date="2021" name="Curr. Microbiol.">
        <title>Complete genome of nocamycin-producing strain Saccharothrix syringae NRRL B-16468 reveals the biosynthetic potential for secondary metabolites.</title>
        <authorList>
            <person name="Mo X."/>
            <person name="Yang S."/>
        </authorList>
    </citation>
    <scope>NUCLEOTIDE SEQUENCE [LARGE SCALE GENOMIC DNA]</scope>
    <source>
        <strain evidence="13">ATCC 51364 / DSM 43886 / JCM 6844 / KCTC 9398 / NBRC 14523 / NRRL B-16468 / INA 2240</strain>
    </source>
</reference>
<keyword evidence="6 8" id="KW-0326">Glycosidase</keyword>
<dbReference type="EC" id="3.2.1.4" evidence="8"/>
<comment type="similarity">
    <text evidence="8">Belongs to the glycosyl hydrolase 5 (cellulase A) family.</text>
</comment>
<evidence type="ECO:0000313" key="13">
    <source>
        <dbReference type="Proteomes" id="UP000325787"/>
    </source>
</evidence>
<keyword evidence="4 8" id="KW-0136">Cellulose degradation</keyword>
<dbReference type="GO" id="GO:0030247">
    <property type="term" value="F:polysaccharide binding"/>
    <property type="evidence" value="ECO:0007669"/>
    <property type="project" value="UniProtKB-UniRule"/>
</dbReference>
<keyword evidence="7 8" id="KW-0624">Polysaccharide degradation</keyword>
<dbReference type="PROSITE" id="PS50853">
    <property type="entry name" value="FN3"/>
    <property type="match status" value="1"/>
</dbReference>
<evidence type="ECO:0000259" key="11">
    <source>
        <dbReference type="PROSITE" id="PS51173"/>
    </source>
</evidence>
<name>A0A5Q0H2X7_SACSY</name>
<evidence type="ECO:0000256" key="4">
    <source>
        <dbReference type="ARBA" id="ARBA00023001"/>
    </source>
</evidence>
<dbReference type="SUPFAM" id="SSF49265">
    <property type="entry name" value="Fibronectin type III"/>
    <property type="match status" value="1"/>
</dbReference>
<dbReference type="SUPFAM" id="SSF49384">
    <property type="entry name" value="Carbohydrate-binding domain"/>
    <property type="match status" value="1"/>
</dbReference>
<dbReference type="GO" id="GO:0008810">
    <property type="term" value="F:cellulase activity"/>
    <property type="evidence" value="ECO:0007669"/>
    <property type="project" value="UniProtKB-EC"/>
</dbReference>
<dbReference type="Gene3D" id="3.20.20.80">
    <property type="entry name" value="Glycosidases"/>
    <property type="match status" value="1"/>
</dbReference>
<keyword evidence="5 8" id="KW-0119">Carbohydrate metabolism</keyword>
<evidence type="ECO:0000256" key="9">
    <source>
        <dbReference type="SAM" id="SignalP"/>
    </source>
</evidence>
<dbReference type="EMBL" id="CP034550">
    <property type="protein sequence ID" value="QFZ20180.1"/>
    <property type="molecule type" value="Genomic_DNA"/>
</dbReference>
<evidence type="ECO:0000256" key="8">
    <source>
        <dbReference type="RuleBase" id="RU361153"/>
    </source>
</evidence>
<evidence type="ECO:0000256" key="7">
    <source>
        <dbReference type="ARBA" id="ARBA00023326"/>
    </source>
</evidence>
<evidence type="ECO:0000259" key="10">
    <source>
        <dbReference type="PROSITE" id="PS50853"/>
    </source>
</evidence>
<dbReference type="InterPro" id="IPR008965">
    <property type="entry name" value="CBM2/CBM3_carb-bd_dom_sf"/>
</dbReference>
<dbReference type="Proteomes" id="UP000325787">
    <property type="component" value="Chromosome"/>
</dbReference>
<comment type="catalytic activity">
    <reaction evidence="1 8">
        <text>Endohydrolysis of (1-&gt;4)-beta-D-glucosidic linkages in cellulose, lichenin and cereal beta-D-glucans.</text>
        <dbReference type="EC" id="3.2.1.4"/>
    </reaction>
</comment>
<protein>
    <recommendedName>
        <fullName evidence="8">Endoglucanase</fullName>
        <ecNumber evidence="8">3.2.1.4</ecNumber>
    </recommendedName>
</protein>
<dbReference type="PROSITE" id="PS00659">
    <property type="entry name" value="GLYCOSYL_HYDROL_F5"/>
    <property type="match status" value="1"/>
</dbReference>
<dbReference type="AlphaFoldDB" id="A0A5Q0H2X7"/>
<feature type="signal peptide" evidence="9">
    <location>
        <begin position="1"/>
        <end position="37"/>
    </location>
</feature>
<gene>
    <name evidence="12" type="ORF">EKG83_24680</name>
</gene>
<dbReference type="SMART" id="SM00060">
    <property type="entry name" value="FN3"/>
    <property type="match status" value="1"/>
</dbReference>
<organism evidence="12 13">
    <name type="scientific">Saccharothrix syringae</name>
    <name type="common">Nocardiopsis syringae</name>
    <dbReference type="NCBI Taxonomy" id="103733"/>
    <lineage>
        <taxon>Bacteria</taxon>
        <taxon>Bacillati</taxon>
        <taxon>Actinomycetota</taxon>
        <taxon>Actinomycetes</taxon>
        <taxon>Pseudonocardiales</taxon>
        <taxon>Pseudonocardiaceae</taxon>
        <taxon>Saccharothrix</taxon>
    </lineage>
</organism>
<dbReference type="InterPro" id="IPR003961">
    <property type="entry name" value="FN3_dom"/>
</dbReference>
<dbReference type="OrthoDB" id="4902692at2"/>
<dbReference type="PANTHER" id="PTHR35923:SF2">
    <property type="entry name" value="ENDOGLUCANASE"/>
    <property type="match status" value="1"/>
</dbReference>
<keyword evidence="2 9" id="KW-0732">Signal</keyword>
<dbReference type="Gene3D" id="2.60.40.290">
    <property type="match status" value="1"/>
</dbReference>
<dbReference type="SUPFAM" id="SSF51445">
    <property type="entry name" value="(Trans)glycosidases"/>
    <property type="match status" value="1"/>
</dbReference>
<dbReference type="Gene3D" id="2.60.40.10">
    <property type="entry name" value="Immunoglobulins"/>
    <property type="match status" value="1"/>
</dbReference>
<dbReference type="Pfam" id="PF00553">
    <property type="entry name" value="CBM_2"/>
    <property type="match status" value="1"/>
</dbReference>
<evidence type="ECO:0000256" key="6">
    <source>
        <dbReference type="ARBA" id="ARBA00023295"/>
    </source>
</evidence>
<accession>A0A5Q0H2X7</accession>
<feature type="chain" id="PRO_5024833494" description="Endoglucanase" evidence="9">
    <location>
        <begin position="38"/>
        <end position="645"/>
    </location>
</feature>
<dbReference type="PANTHER" id="PTHR35923">
    <property type="entry name" value="MAJOR EXTRACELLULAR ENDOGLUCANASE"/>
    <property type="match status" value="1"/>
</dbReference>
<feature type="domain" description="CBM2" evidence="11">
    <location>
        <begin position="545"/>
        <end position="645"/>
    </location>
</feature>
<dbReference type="SMART" id="SM00637">
    <property type="entry name" value="CBD_II"/>
    <property type="match status" value="1"/>
</dbReference>
<dbReference type="InterPro" id="IPR017853">
    <property type="entry name" value="GH"/>
</dbReference>
<dbReference type="CDD" id="cd00063">
    <property type="entry name" value="FN3"/>
    <property type="match status" value="1"/>
</dbReference>
<dbReference type="InterPro" id="IPR036116">
    <property type="entry name" value="FN3_sf"/>
</dbReference>
<keyword evidence="13" id="KW-1185">Reference proteome</keyword>
<dbReference type="KEGG" id="ssyi:EKG83_24680"/>
<dbReference type="InterPro" id="IPR001919">
    <property type="entry name" value="CBD2"/>
</dbReference>
<dbReference type="InterPro" id="IPR001547">
    <property type="entry name" value="Glyco_hydro_5"/>
</dbReference>
<dbReference type="InterPro" id="IPR012291">
    <property type="entry name" value="CBM2_carb-bd_dom_sf"/>
</dbReference>
<evidence type="ECO:0000256" key="1">
    <source>
        <dbReference type="ARBA" id="ARBA00000966"/>
    </source>
</evidence>
<evidence type="ECO:0000313" key="12">
    <source>
        <dbReference type="EMBL" id="QFZ20180.1"/>
    </source>
</evidence>
<keyword evidence="3 8" id="KW-0378">Hydrolase</keyword>
<dbReference type="Pfam" id="PF00150">
    <property type="entry name" value="Cellulase"/>
    <property type="match status" value="1"/>
</dbReference>
<dbReference type="GO" id="GO:0030245">
    <property type="term" value="P:cellulose catabolic process"/>
    <property type="evidence" value="ECO:0007669"/>
    <property type="project" value="UniProtKB-KW"/>
</dbReference>
<evidence type="ECO:0000256" key="3">
    <source>
        <dbReference type="ARBA" id="ARBA00022801"/>
    </source>
</evidence>
<feature type="domain" description="Fibronectin type-III" evidence="10">
    <location>
        <begin position="460"/>
        <end position="545"/>
    </location>
</feature>
<dbReference type="RefSeq" id="WP_051766245.1">
    <property type="nucleotide sequence ID" value="NZ_CP034550.1"/>
</dbReference>
<dbReference type="PROSITE" id="PS51173">
    <property type="entry name" value="CBM2"/>
    <property type="match status" value="1"/>
</dbReference>
<dbReference type="Pfam" id="PF00041">
    <property type="entry name" value="fn3"/>
    <property type="match status" value="1"/>
</dbReference>
<sequence>MRTTRSGPARWRRAVALVAVAAASAFAVAGATPAATAAPQEDWLHVEGNQIVDEAGNRVWLTGANWFGFNATERVFHGLWSANITEVTKAMADRGINIVRVPISVQLLLEWKNGQAAAPNVNTYANPELAGKNSLQVWDYWLELCERFGLKVLLDVHSAEADNSGHIHPVWYKGTYTTEMFYQAWEWVTARYKNDDTIVAMDVKNEPHGTPNQPPRAKWDNSTDVDNWKNVCETAGKRILAINPKVLILCEGIEVYPREGETWNSPNTDPDLSPNYYNTWWGGNLRGVKDFPVNLGANQDQLVYSPHDYGPLVFDQPWFQKPFTKDSLITDVWRPNWLYIHEQGTAPLLIGEWGGRLGQDERQDRWMAALRDLIVQEGLHQTFWVLNPNSGDTGGLLLDDWKTWDETKYALLKPALWQHGGKFVGLDHQVRLGGEGSTTGISLAERYTGGDPVDTTAPSTPASVTATTTTSSSVALSWQASTDNVGVVGYDVYRGTAKVGTASGTTYTDTGLSPSTAYTYTVRARDAAGNQSAASAAVTATTQPGTGGGSGCTATLRTANSWQGGFQGEVSVTNTGTAATRAWSVKLAVGSGWTINSVWNGTLTGTTVTNAAHNGALAPAASTSFGLVANGQGSAGVTVVSCTAS</sequence>
<proteinExistence type="inferred from homology"/>
<dbReference type="InterPro" id="IPR018087">
    <property type="entry name" value="Glyco_hydro_5_CS"/>
</dbReference>